<dbReference type="InterPro" id="IPR003660">
    <property type="entry name" value="HAMP_dom"/>
</dbReference>
<dbReference type="InterPro" id="IPR007891">
    <property type="entry name" value="CHASE3"/>
</dbReference>
<dbReference type="InterPro" id="IPR036097">
    <property type="entry name" value="HisK_dim/P_sf"/>
</dbReference>
<evidence type="ECO:0000313" key="17">
    <source>
        <dbReference type="Proteomes" id="UP000642748"/>
    </source>
</evidence>
<evidence type="ECO:0000313" key="16">
    <source>
        <dbReference type="EMBL" id="GIH20355.1"/>
    </source>
</evidence>
<dbReference type="Gene3D" id="6.10.340.10">
    <property type="match status" value="1"/>
</dbReference>
<dbReference type="FunFam" id="3.30.565.10:FF:000006">
    <property type="entry name" value="Sensor histidine kinase WalK"/>
    <property type="match status" value="1"/>
</dbReference>
<dbReference type="Pfam" id="PF05227">
    <property type="entry name" value="CHASE3"/>
    <property type="match status" value="1"/>
</dbReference>
<dbReference type="Pfam" id="PF00512">
    <property type="entry name" value="HisKA"/>
    <property type="match status" value="1"/>
</dbReference>
<dbReference type="PRINTS" id="PR00344">
    <property type="entry name" value="BCTRLSENSOR"/>
</dbReference>
<dbReference type="Gene3D" id="3.30.565.10">
    <property type="entry name" value="Histidine kinase-like ATPase, C-terminal domain"/>
    <property type="match status" value="1"/>
</dbReference>
<evidence type="ECO:0000256" key="6">
    <source>
        <dbReference type="ARBA" id="ARBA00022692"/>
    </source>
</evidence>
<evidence type="ECO:0000256" key="9">
    <source>
        <dbReference type="ARBA" id="ARBA00023012"/>
    </source>
</evidence>
<feature type="domain" description="HAMP" evidence="15">
    <location>
        <begin position="211"/>
        <end position="263"/>
    </location>
</feature>
<evidence type="ECO:0000256" key="3">
    <source>
        <dbReference type="ARBA" id="ARBA00012438"/>
    </source>
</evidence>
<dbReference type="EMBL" id="BONZ01000093">
    <property type="protein sequence ID" value="GIH20355.1"/>
    <property type="molecule type" value="Genomic_DNA"/>
</dbReference>
<keyword evidence="12" id="KW-0472">Membrane</keyword>
<evidence type="ECO:0000256" key="11">
    <source>
        <dbReference type="SAM" id="MobiDB-lite"/>
    </source>
</evidence>
<evidence type="ECO:0000259" key="15">
    <source>
        <dbReference type="PROSITE" id="PS50885"/>
    </source>
</evidence>
<dbReference type="AlphaFoldDB" id="A0A8J3QZT0"/>
<dbReference type="CDD" id="cd00082">
    <property type="entry name" value="HisKA"/>
    <property type="match status" value="1"/>
</dbReference>
<feature type="transmembrane region" description="Helical" evidence="12">
    <location>
        <begin position="187"/>
        <end position="209"/>
    </location>
</feature>
<comment type="subcellular location">
    <subcellularLocation>
        <location evidence="2">Cell membrane</location>
    </subcellularLocation>
</comment>
<sequence>MSSTARWSLRTRVTALCATAAIVLALIAASAAVAAVNSRSELNDVFNRIGPMRTNTDQLVTTMLNEETGVRGYAVNGTDADLAPYTDGLKQEQQIIAQLTTELSTRPSIAAELRDVQAKIDAWHAAVADPVITRVRSGDRPGALTLIDTHARDLFNGVRASLTRLQNSIVSLRDASVDRLTKSSNEIVRLLIAAAVVVLLAGVLLAFLLRYLVTRPVADLAGEVRRIAAGDYNHTVDTGGPPELAALGRDVDGMRRQIVADLDEVRAARGAIEEANRQLEAQTAELTRSNRDLEQFAYVASHDLQEPLRKVASFCQLLQRRYAGQLDERADQYIGFAVDGAQRMQRLINDLLAFSRIGRITSEFTDVDLNAVVAESAAQTEAAVTRAGGSITWDPLPVVRGEESLLTALIGNLVNNSVKFRQPDVAPRVHLSAHRRGDEWEIECRDNGIGIEAEFADKVFVIFQRLHVKGAYPGTGIGLAIAKKIVEYHGGQIWLDTSVEEGTTIRFTLPIENPADAGAVSPVSPAQAPITSPDPTKETVS</sequence>
<keyword evidence="5" id="KW-0808">Transferase</keyword>
<dbReference type="GO" id="GO:0005886">
    <property type="term" value="C:plasma membrane"/>
    <property type="evidence" value="ECO:0007669"/>
    <property type="project" value="UniProtKB-SubCell"/>
</dbReference>
<dbReference type="GO" id="GO:0000155">
    <property type="term" value="F:phosphorelay sensor kinase activity"/>
    <property type="evidence" value="ECO:0007669"/>
    <property type="project" value="InterPro"/>
</dbReference>
<comment type="catalytic activity">
    <reaction evidence="1">
        <text>ATP + protein L-histidine = ADP + protein N-phospho-L-histidine.</text>
        <dbReference type="EC" id="2.7.13.3"/>
    </reaction>
</comment>
<dbReference type="Gene3D" id="1.10.287.130">
    <property type="match status" value="1"/>
</dbReference>
<feature type="region of interest" description="Disordered" evidence="11">
    <location>
        <begin position="518"/>
        <end position="541"/>
    </location>
</feature>
<dbReference type="Pfam" id="PF00672">
    <property type="entry name" value="HAMP"/>
    <property type="match status" value="1"/>
</dbReference>
<keyword evidence="8 12" id="KW-1133">Transmembrane helix</keyword>
<evidence type="ECO:0000256" key="2">
    <source>
        <dbReference type="ARBA" id="ARBA00004236"/>
    </source>
</evidence>
<evidence type="ECO:0000259" key="14">
    <source>
        <dbReference type="PROSITE" id="PS50109"/>
    </source>
</evidence>
<dbReference type="RefSeq" id="WP_203923769.1">
    <property type="nucleotide sequence ID" value="NZ_BONZ01000093.1"/>
</dbReference>
<gene>
    <name evidence="16" type="ORF">Raf01_85270</name>
</gene>
<dbReference type="InterPro" id="IPR003594">
    <property type="entry name" value="HATPase_dom"/>
</dbReference>
<feature type="chain" id="PRO_5035282887" description="histidine kinase" evidence="13">
    <location>
        <begin position="35"/>
        <end position="541"/>
    </location>
</feature>
<keyword evidence="7 16" id="KW-0418">Kinase</keyword>
<dbReference type="InterPro" id="IPR036890">
    <property type="entry name" value="HATPase_C_sf"/>
</dbReference>
<keyword evidence="13" id="KW-0732">Signal</keyword>
<keyword evidence="4" id="KW-0597">Phosphoprotein</keyword>
<dbReference type="Proteomes" id="UP000642748">
    <property type="component" value="Unassembled WGS sequence"/>
</dbReference>
<evidence type="ECO:0000256" key="13">
    <source>
        <dbReference type="SAM" id="SignalP"/>
    </source>
</evidence>
<comment type="caution">
    <text evidence="16">The sequence shown here is derived from an EMBL/GenBank/DDBJ whole genome shotgun (WGS) entry which is preliminary data.</text>
</comment>
<evidence type="ECO:0000256" key="4">
    <source>
        <dbReference type="ARBA" id="ARBA00022553"/>
    </source>
</evidence>
<keyword evidence="9" id="KW-0902">Two-component regulatory system</keyword>
<dbReference type="PANTHER" id="PTHR43304">
    <property type="entry name" value="PHYTOCHROME-LIKE PROTEIN CPH1"/>
    <property type="match status" value="1"/>
</dbReference>
<dbReference type="PROSITE" id="PS50885">
    <property type="entry name" value="HAMP"/>
    <property type="match status" value="1"/>
</dbReference>
<dbReference type="PANTHER" id="PTHR43304:SF1">
    <property type="entry name" value="PAC DOMAIN-CONTAINING PROTEIN"/>
    <property type="match status" value="1"/>
</dbReference>
<dbReference type="InterPro" id="IPR003661">
    <property type="entry name" value="HisK_dim/P_dom"/>
</dbReference>
<name>A0A8J3QZT0_9ACTN</name>
<evidence type="ECO:0000256" key="1">
    <source>
        <dbReference type="ARBA" id="ARBA00000085"/>
    </source>
</evidence>
<evidence type="ECO:0000256" key="8">
    <source>
        <dbReference type="ARBA" id="ARBA00022989"/>
    </source>
</evidence>
<dbReference type="CDD" id="cd06225">
    <property type="entry name" value="HAMP"/>
    <property type="match status" value="1"/>
</dbReference>
<evidence type="ECO:0000256" key="12">
    <source>
        <dbReference type="SAM" id="Phobius"/>
    </source>
</evidence>
<dbReference type="EC" id="2.7.13.3" evidence="3"/>
<feature type="domain" description="Histidine kinase" evidence="14">
    <location>
        <begin position="299"/>
        <end position="513"/>
    </location>
</feature>
<dbReference type="SUPFAM" id="SSF55874">
    <property type="entry name" value="ATPase domain of HSP90 chaperone/DNA topoisomerase II/histidine kinase"/>
    <property type="match status" value="1"/>
</dbReference>
<dbReference type="SMART" id="SM00387">
    <property type="entry name" value="HATPase_c"/>
    <property type="match status" value="1"/>
</dbReference>
<dbReference type="InterPro" id="IPR005467">
    <property type="entry name" value="His_kinase_dom"/>
</dbReference>
<dbReference type="PROSITE" id="PS50109">
    <property type="entry name" value="HIS_KIN"/>
    <property type="match status" value="1"/>
</dbReference>
<evidence type="ECO:0000256" key="10">
    <source>
        <dbReference type="SAM" id="Coils"/>
    </source>
</evidence>
<dbReference type="InterPro" id="IPR052162">
    <property type="entry name" value="Sensor_kinase/Photoreceptor"/>
</dbReference>
<organism evidence="16 17">
    <name type="scientific">Rugosimonospora africana</name>
    <dbReference type="NCBI Taxonomy" id="556532"/>
    <lineage>
        <taxon>Bacteria</taxon>
        <taxon>Bacillati</taxon>
        <taxon>Actinomycetota</taxon>
        <taxon>Actinomycetes</taxon>
        <taxon>Micromonosporales</taxon>
        <taxon>Micromonosporaceae</taxon>
        <taxon>Rugosimonospora</taxon>
    </lineage>
</organism>
<dbReference type="SUPFAM" id="SSF158472">
    <property type="entry name" value="HAMP domain-like"/>
    <property type="match status" value="1"/>
</dbReference>
<dbReference type="Pfam" id="PF02518">
    <property type="entry name" value="HATPase_c"/>
    <property type="match status" value="1"/>
</dbReference>
<keyword evidence="6 12" id="KW-0812">Transmembrane</keyword>
<dbReference type="SMART" id="SM00388">
    <property type="entry name" value="HisKA"/>
    <property type="match status" value="1"/>
</dbReference>
<keyword evidence="17" id="KW-1185">Reference proteome</keyword>
<keyword evidence="10" id="KW-0175">Coiled coil</keyword>
<feature type="signal peptide" evidence="13">
    <location>
        <begin position="1"/>
        <end position="34"/>
    </location>
</feature>
<dbReference type="SMART" id="SM00304">
    <property type="entry name" value="HAMP"/>
    <property type="match status" value="1"/>
</dbReference>
<reference evidence="16" key="1">
    <citation type="submission" date="2021-01" db="EMBL/GenBank/DDBJ databases">
        <title>Whole genome shotgun sequence of Rugosimonospora africana NBRC 104875.</title>
        <authorList>
            <person name="Komaki H."/>
            <person name="Tamura T."/>
        </authorList>
    </citation>
    <scope>NUCLEOTIDE SEQUENCE</scope>
    <source>
        <strain evidence="16">NBRC 104875</strain>
    </source>
</reference>
<proteinExistence type="predicted"/>
<dbReference type="SUPFAM" id="SSF47384">
    <property type="entry name" value="Homodimeric domain of signal transducing histidine kinase"/>
    <property type="match status" value="1"/>
</dbReference>
<protein>
    <recommendedName>
        <fullName evidence="3">histidine kinase</fullName>
        <ecNumber evidence="3">2.7.13.3</ecNumber>
    </recommendedName>
</protein>
<feature type="coiled-coil region" evidence="10">
    <location>
        <begin position="262"/>
        <end position="296"/>
    </location>
</feature>
<evidence type="ECO:0000256" key="7">
    <source>
        <dbReference type="ARBA" id="ARBA00022777"/>
    </source>
</evidence>
<accession>A0A8J3QZT0</accession>
<evidence type="ECO:0000256" key="5">
    <source>
        <dbReference type="ARBA" id="ARBA00022679"/>
    </source>
</evidence>
<dbReference type="InterPro" id="IPR004358">
    <property type="entry name" value="Sig_transdc_His_kin-like_C"/>
</dbReference>